<evidence type="ECO:0000313" key="1">
    <source>
        <dbReference type="EMBL" id="MBB2930531.1"/>
    </source>
</evidence>
<dbReference type="Proteomes" id="UP000533533">
    <property type="component" value="Unassembled WGS sequence"/>
</dbReference>
<evidence type="ECO:0000313" key="2">
    <source>
        <dbReference type="Proteomes" id="UP000533533"/>
    </source>
</evidence>
<sequence>MLSSLYLAFRFIRAAAKASGEGGEQANRQVPGAGRCESVAIPGQAGPTRKKFRAEKILLSMATSLSGAAINLTKKPTRYDAGSPCLSPLPVS</sequence>
<dbReference type="RefSeq" id="WP_165822840.1">
    <property type="nucleotide sequence ID" value="NZ_JACHVZ010000014.1"/>
</dbReference>
<organism evidence="1 2">
    <name type="scientific">Paraburkholderia silvatlantica</name>
    <dbReference type="NCBI Taxonomy" id="321895"/>
    <lineage>
        <taxon>Bacteria</taxon>
        <taxon>Pseudomonadati</taxon>
        <taxon>Pseudomonadota</taxon>
        <taxon>Betaproteobacteria</taxon>
        <taxon>Burkholderiales</taxon>
        <taxon>Burkholderiaceae</taxon>
        <taxon>Paraburkholderia</taxon>
    </lineage>
</organism>
<accession>A0ABR6FSX0</accession>
<reference evidence="1 2" key="1">
    <citation type="submission" date="2020-08" db="EMBL/GenBank/DDBJ databases">
        <title>Genomic Encyclopedia of Type Strains, Phase IV (KMG-V): Genome sequencing to study the core and pangenomes of soil and plant-associated prokaryotes.</title>
        <authorList>
            <person name="Whitman W."/>
        </authorList>
    </citation>
    <scope>NUCLEOTIDE SEQUENCE [LARGE SCALE GENOMIC DNA]</scope>
    <source>
        <strain evidence="1 2">SRMrh-85</strain>
    </source>
</reference>
<comment type="caution">
    <text evidence="1">The sequence shown here is derived from an EMBL/GenBank/DDBJ whole genome shotgun (WGS) entry which is preliminary data.</text>
</comment>
<proteinExistence type="predicted"/>
<protein>
    <submittedName>
        <fullName evidence="1">Uncharacterized protein</fullName>
    </submittedName>
</protein>
<gene>
    <name evidence="1" type="ORF">FHX59_004994</name>
</gene>
<name>A0ABR6FSX0_9BURK</name>
<keyword evidence="2" id="KW-1185">Reference proteome</keyword>
<dbReference type="EMBL" id="JACHVZ010000014">
    <property type="protein sequence ID" value="MBB2930531.1"/>
    <property type="molecule type" value="Genomic_DNA"/>
</dbReference>